<keyword evidence="4" id="KW-1185">Reference proteome</keyword>
<feature type="region of interest" description="Disordered" evidence="2">
    <location>
        <begin position="439"/>
        <end position="458"/>
    </location>
</feature>
<feature type="compositionally biased region" description="Polar residues" evidence="2">
    <location>
        <begin position="714"/>
        <end position="726"/>
    </location>
</feature>
<feature type="region of interest" description="Disordered" evidence="2">
    <location>
        <begin position="778"/>
        <end position="807"/>
    </location>
</feature>
<feature type="coiled-coil region" evidence="1">
    <location>
        <begin position="50"/>
        <end position="126"/>
    </location>
</feature>
<reference evidence="3 4" key="1">
    <citation type="journal article" date="2021" name="BMC Biol.">
        <title>Horizontally acquired antibacterial genes associated with adaptive radiation of ladybird beetles.</title>
        <authorList>
            <person name="Li H.S."/>
            <person name="Tang X.F."/>
            <person name="Huang Y.H."/>
            <person name="Xu Z.Y."/>
            <person name="Chen M.L."/>
            <person name="Du X.Y."/>
            <person name="Qiu B.Y."/>
            <person name="Chen P.T."/>
            <person name="Zhang W."/>
            <person name="Slipinski A."/>
            <person name="Escalona H.E."/>
            <person name="Waterhouse R.M."/>
            <person name="Zwick A."/>
            <person name="Pang H."/>
        </authorList>
    </citation>
    <scope>NUCLEOTIDE SEQUENCE [LARGE SCALE GENOMIC DNA]</scope>
    <source>
        <strain evidence="3">SYSU2018</strain>
    </source>
</reference>
<dbReference type="EMBL" id="JABFTP020000103">
    <property type="protein sequence ID" value="KAL3277266.1"/>
    <property type="molecule type" value="Genomic_DNA"/>
</dbReference>
<dbReference type="AlphaFoldDB" id="A0ABD2NES1"/>
<accession>A0ABD2NES1</accession>
<feature type="region of interest" description="Disordered" evidence="2">
    <location>
        <begin position="321"/>
        <end position="355"/>
    </location>
</feature>
<gene>
    <name evidence="3" type="ORF">HHI36_012617</name>
</gene>
<protein>
    <submittedName>
        <fullName evidence="3">Uncharacterized protein</fullName>
    </submittedName>
</protein>
<feature type="compositionally biased region" description="Polar residues" evidence="2">
    <location>
        <begin position="791"/>
        <end position="800"/>
    </location>
</feature>
<evidence type="ECO:0000313" key="4">
    <source>
        <dbReference type="Proteomes" id="UP001516400"/>
    </source>
</evidence>
<organism evidence="3 4">
    <name type="scientific">Cryptolaemus montrouzieri</name>
    <dbReference type="NCBI Taxonomy" id="559131"/>
    <lineage>
        <taxon>Eukaryota</taxon>
        <taxon>Metazoa</taxon>
        <taxon>Ecdysozoa</taxon>
        <taxon>Arthropoda</taxon>
        <taxon>Hexapoda</taxon>
        <taxon>Insecta</taxon>
        <taxon>Pterygota</taxon>
        <taxon>Neoptera</taxon>
        <taxon>Endopterygota</taxon>
        <taxon>Coleoptera</taxon>
        <taxon>Polyphaga</taxon>
        <taxon>Cucujiformia</taxon>
        <taxon>Coccinelloidea</taxon>
        <taxon>Coccinellidae</taxon>
        <taxon>Scymninae</taxon>
        <taxon>Scymnini</taxon>
        <taxon>Cryptolaemus</taxon>
    </lineage>
</organism>
<name>A0ABD2NES1_9CUCU</name>
<feature type="compositionally biased region" description="Basic and acidic residues" evidence="2">
    <location>
        <begin position="687"/>
        <end position="705"/>
    </location>
</feature>
<evidence type="ECO:0000256" key="1">
    <source>
        <dbReference type="SAM" id="Coils"/>
    </source>
</evidence>
<evidence type="ECO:0000256" key="2">
    <source>
        <dbReference type="SAM" id="MobiDB-lite"/>
    </source>
</evidence>
<feature type="region of interest" description="Disordered" evidence="2">
    <location>
        <begin position="668"/>
        <end position="730"/>
    </location>
</feature>
<sequence length="821" mass="94564">MNHSNKNRNCAVGNSNNSSEESFFNDCATCCYEFRQSPPFPNKCIYDDVLQQYKMRLKKAELELTDRELQVAMMKDQRLKMETYCRNNMEETENLKARYVAVLDELENLKKHYEIVNDQKTKQKRASNEAFEALFKAELDKWNEENKKTLNKIELMDFDIQKLIQLLAEKTKAEEGNEMKQHIERIENLVAHQSTILNKLTAKVGENTVALNSSNQGIVDKMKALMEKTESDLLEQIESVQKKTQIISDDSSKLARLHSIENQIIDPDSSNTLQHLPPRNSVDEESIEQKFMQPSEMASPSLKLDAKDDVRISIQIQHVPSLRDVQNSNRKSTDESLPKTGKNSSSEQIKISPVEKWKDYTSQGIQTENNDEMKDLEDIEDKELMLLDEYYKDLCSEAIREPRGFHKPLFTDPEETITVSNCVDLISDNPRVIELTIEKEKRPNEKKKNEETKDTNMKNPREDIRKDVCRTVTTQTEDEIPLNQEECFAARESASSVENVSSELEQTSLLSGFREEDMPDCRKISKSSSDLVKCMVLGFPDNEVFKFADPPCRQQDIVSDFEVLFSKNENQQVEPDSSSGSTLPECCGDFSSTEDAVQKNIGSNMKGPAYFKMSESSSCKGEHDSSEQCCKQHLMKNDYFIPYSEDLDQHLKIEETRVACPFQVEKETQTLPEDYEHSEVDEDEEKNESIIEEKQPRVHLEEEKNTLPGDEIELNSSKLGESQTGSEKQDYQENKIVLPDLYQSIEREIEEEILRELSGSYSDLRIFEEVSMKDVLESPESEEIEVKQITELDSSPTGSFSRRDRKHERVSLDSLYKIKMN</sequence>
<feature type="region of interest" description="Disordered" evidence="2">
    <location>
        <begin position="1"/>
        <end position="20"/>
    </location>
</feature>
<keyword evidence="1" id="KW-0175">Coiled coil</keyword>
<comment type="caution">
    <text evidence="3">The sequence shown here is derived from an EMBL/GenBank/DDBJ whole genome shotgun (WGS) entry which is preliminary data.</text>
</comment>
<feature type="region of interest" description="Disordered" evidence="2">
    <location>
        <begin position="267"/>
        <end position="302"/>
    </location>
</feature>
<dbReference type="Proteomes" id="UP001516400">
    <property type="component" value="Unassembled WGS sequence"/>
</dbReference>
<feature type="compositionally biased region" description="Basic and acidic residues" evidence="2">
    <location>
        <begin position="668"/>
        <end position="678"/>
    </location>
</feature>
<evidence type="ECO:0000313" key="3">
    <source>
        <dbReference type="EMBL" id="KAL3277266.1"/>
    </source>
</evidence>
<feature type="compositionally biased region" description="Polar residues" evidence="2">
    <location>
        <begin position="321"/>
        <end position="330"/>
    </location>
</feature>
<proteinExistence type="predicted"/>